<dbReference type="OrthoDB" id="498316at2759"/>
<organism evidence="1 2">
    <name type="scientific">Micromonas commoda (strain RCC299 / NOUM17 / CCMP2709)</name>
    <name type="common">Picoplanktonic green alga</name>
    <dbReference type="NCBI Taxonomy" id="296587"/>
    <lineage>
        <taxon>Eukaryota</taxon>
        <taxon>Viridiplantae</taxon>
        <taxon>Chlorophyta</taxon>
        <taxon>Mamiellophyceae</taxon>
        <taxon>Mamiellales</taxon>
        <taxon>Mamiellaceae</taxon>
        <taxon>Micromonas</taxon>
    </lineage>
</organism>
<dbReference type="RefSeq" id="XP_002505252.1">
    <property type="nucleotide sequence ID" value="XM_002505206.1"/>
</dbReference>
<proteinExistence type="predicted"/>
<gene>
    <name evidence="1" type="ORF">MICPUN_62573</name>
</gene>
<name>C1EEC3_MICCC</name>
<dbReference type="GeneID" id="8247375"/>
<reference evidence="1 2" key="1">
    <citation type="journal article" date="2009" name="Science">
        <title>Green evolution and dynamic adaptations revealed by genomes of the marine picoeukaryotes Micromonas.</title>
        <authorList>
            <person name="Worden A.Z."/>
            <person name="Lee J.H."/>
            <person name="Mock T."/>
            <person name="Rouze P."/>
            <person name="Simmons M.P."/>
            <person name="Aerts A.L."/>
            <person name="Allen A.E."/>
            <person name="Cuvelier M.L."/>
            <person name="Derelle E."/>
            <person name="Everett M.V."/>
            <person name="Foulon E."/>
            <person name="Grimwood J."/>
            <person name="Gundlach H."/>
            <person name="Henrissat B."/>
            <person name="Napoli C."/>
            <person name="McDonald S.M."/>
            <person name="Parker M.S."/>
            <person name="Rombauts S."/>
            <person name="Salamov A."/>
            <person name="Von Dassow P."/>
            <person name="Badger J.H."/>
            <person name="Coutinho P.M."/>
            <person name="Demir E."/>
            <person name="Dubchak I."/>
            <person name="Gentemann C."/>
            <person name="Eikrem W."/>
            <person name="Gready J.E."/>
            <person name="John U."/>
            <person name="Lanier W."/>
            <person name="Lindquist E.A."/>
            <person name="Lucas S."/>
            <person name="Mayer K.F."/>
            <person name="Moreau H."/>
            <person name="Not F."/>
            <person name="Otillar R."/>
            <person name="Panaud O."/>
            <person name="Pangilinan J."/>
            <person name="Paulsen I."/>
            <person name="Piegu B."/>
            <person name="Poliakov A."/>
            <person name="Robbens S."/>
            <person name="Schmutz J."/>
            <person name="Toulza E."/>
            <person name="Wyss T."/>
            <person name="Zelensky A."/>
            <person name="Zhou K."/>
            <person name="Armbrust E.V."/>
            <person name="Bhattacharya D."/>
            <person name="Goodenough U.W."/>
            <person name="Van de Peer Y."/>
            <person name="Grigoriev I.V."/>
        </authorList>
    </citation>
    <scope>NUCLEOTIDE SEQUENCE [LARGE SCALE GENOMIC DNA]</scope>
    <source>
        <strain evidence="2">RCC299 / NOUM17</strain>
    </source>
</reference>
<evidence type="ECO:0000313" key="1">
    <source>
        <dbReference type="EMBL" id="ACO66510.1"/>
    </source>
</evidence>
<dbReference type="InParanoid" id="C1EEC3"/>
<dbReference type="KEGG" id="mis:MICPUN_62573"/>
<protein>
    <submittedName>
        <fullName evidence="1">Uncharacterized protein</fullName>
    </submittedName>
</protein>
<dbReference type="EMBL" id="CP001330">
    <property type="protein sequence ID" value="ACO66510.1"/>
    <property type="molecule type" value="Genomic_DNA"/>
</dbReference>
<dbReference type="OMA" id="EEGWHRV"/>
<evidence type="ECO:0000313" key="2">
    <source>
        <dbReference type="Proteomes" id="UP000002009"/>
    </source>
</evidence>
<accession>C1EEC3</accession>
<dbReference type="Proteomes" id="UP000002009">
    <property type="component" value="Chromosome 11"/>
</dbReference>
<sequence>MSATSFAHTMSVALAPARGRGASKHRRASRLASSTRDDALRAILRLDDAAREQLETSVEGRRVIADIPLDVLAARVRVFSRSLPPACAGFVFDIITERPGLLCDDEFASTSVATAASVLGGDEKLGELCEECAPACAHVIWEIGCLGKSREGLARSLREWVGREEGWHRVFVSRVASQWGYLRTMQRTETTTMAGKGEVYRNVRTGESVTFREQTKHSV</sequence>
<keyword evidence="2" id="KW-1185">Reference proteome</keyword>
<dbReference type="AlphaFoldDB" id="C1EEC3"/>